<dbReference type="SUPFAM" id="SSF46626">
    <property type="entry name" value="Cytochrome c"/>
    <property type="match status" value="1"/>
</dbReference>
<keyword evidence="2 4" id="KW-0479">Metal-binding</keyword>
<dbReference type="Proteomes" id="UP000479293">
    <property type="component" value="Unassembled WGS sequence"/>
</dbReference>
<dbReference type="InterPro" id="IPR009056">
    <property type="entry name" value="Cyt_c-like_dom"/>
</dbReference>
<evidence type="ECO:0000313" key="6">
    <source>
        <dbReference type="EMBL" id="MPR36141.1"/>
    </source>
</evidence>
<evidence type="ECO:0000313" key="7">
    <source>
        <dbReference type="Proteomes" id="UP000479293"/>
    </source>
</evidence>
<evidence type="ECO:0000259" key="5">
    <source>
        <dbReference type="PROSITE" id="PS51007"/>
    </source>
</evidence>
<evidence type="ECO:0000256" key="4">
    <source>
        <dbReference type="PROSITE-ProRule" id="PRU00433"/>
    </source>
</evidence>
<dbReference type="PROSITE" id="PS51007">
    <property type="entry name" value="CYTC"/>
    <property type="match status" value="1"/>
</dbReference>
<dbReference type="InterPro" id="IPR051459">
    <property type="entry name" value="Cytochrome_c-type_DH"/>
</dbReference>
<comment type="caution">
    <text evidence="6">The sequence shown here is derived from an EMBL/GenBank/DDBJ whole genome shotgun (WGS) entry which is preliminary data.</text>
</comment>
<keyword evidence="3 4" id="KW-0408">Iron</keyword>
<dbReference type="Gene3D" id="1.10.760.10">
    <property type="entry name" value="Cytochrome c-like domain"/>
    <property type="match status" value="1"/>
</dbReference>
<organism evidence="6 7">
    <name type="scientific">Salmonirosea aquatica</name>
    <dbReference type="NCBI Taxonomy" id="2654236"/>
    <lineage>
        <taxon>Bacteria</taxon>
        <taxon>Pseudomonadati</taxon>
        <taxon>Bacteroidota</taxon>
        <taxon>Cytophagia</taxon>
        <taxon>Cytophagales</taxon>
        <taxon>Spirosomataceae</taxon>
        <taxon>Salmonirosea</taxon>
    </lineage>
</organism>
<keyword evidence="1 4" id="KW-0349">Heme</keyword>
<dbReference type="InterPro" id="IPR036909">
    <property type="entry name" value="Cyt_c-like_dom_sf"/>
</dbReference>
<feature type="domain" description="Cytochrome c" evidence="5">
    <location>
        <begin position="13"/>
        <end position="102"/>
    </location>
</feature>
<protein>
    <submittedName>
        <fullName evidence="6">C-type cytochrome</fullName>
    </submittedName>
</protein>
<dbReference type="GO" id="GO:0046872">
    <property type="term" value="F:metal ion binding"/>
    <property type="evidence" value="ECO:0007669"/>
    <property type="project" value="UniProtKB-KW"/>
</dbReference>
<reference evidence="6 7" key="1">
    <citation type="submission" date="2019-10" db="EMBL/GenBank/DDBJ databases">
        <title>Draft Genome Sequence of Cytophagaceae sp. SJW1-29.</title>
        <authorList>
            <person name="Choi A."/>
        </authorList>
    </citation>
    <scope>NUCLEOTIDE SEQUENCE [LARGE SCALE GENOMIC DNA]</scope>
    <source>
        <strain evidence="6 7">SJW1-29</strain>
    </source>
</reference>
<keyword evidence="7" id="KW-1185">Reference proteome</keyword>
<dbReference type="PANTHER" id="PTHR35008:SF8">
    <property type="entry name" value="ALCOHOL DEHYDROGENASE CYTOCHROME C SUBUNIT"/>
    <property type="match status" value="1"/>
</dbReference>
<dbReference type="GO" id="GO:0020037">
    <property type="term" value="F:heme binding"/>
    <property type="evidence" value="ECO:0007669"/>
    <property type="project" value="InterPro"/>
</dbReference>
<proteinExistence type="predicted"/>
<sequence length="122" mass="13101">MPAATAKTQTMEMAMASGQIVYEQNCAVCHQADGSGVPHLNPPLSQTEYVLGEKARIIGVVLNGLNAHELINGETYSNVMPAHDFLTDQQIADVLTFVRNSFENKASAVSVAEVAAERAKKK</sequence>
<dbReference type="AlphaFoldDB" id="A0A7C9BIT9"/>
<name>A0A7C9BIT9_9BACT</name>
<dbReference type="EMBL" id="WHLY01000002">
    <property type="protein sequence ID" value="MPR36141.1"/>
    <property type="molecule type" value="Genomic_DNA"/>
</dbReference>
<dbReference type="Pfam" id="PF00034">
    <property type="entry name" value="Cytochrom_C"/>
    <property type="match status" value="1"/>
</dbReference>
<accession>A0A7C9BIT9</accession>
<gene>
    <name evidence="6" type="ORF">GBK04_23030</name>
</gene>
<evidence type="ECO:0000256" key="2">
    <source>
        <dbReference type="ARBA" id="ARBA00022723"/>
    </source>
</evidence>
<evidence type="ECO:0000256" key="1">
    <source>
        <dbReference type="ARBA" id="ARBA00022617"/>
    </source>
</evidence>
<dbReference type="PANTHER" id="PTHR35008">
    <property type="entry name" value="BLL4482 PROTEIN-RELATED"/>
    <property type="match status" value="1"/>
</dbReference>
<dbReference type="GO" id="GO:0009055">
    <property type="term" value="F:electron transfer activity"/>
    <property type="evidence" value="ECO:0007669"/>
    <property type="project" value="InterPro"/>
</dbReference>
<evidence type="ECO:0000256" key="3">
    <source>
        <dbReference type="ARBA" id="ARBA00023004"/>
    </source>
</evidence>